<dbReference type="AlphaFoldDB" id="A0A254N2X4"/>
<sequence length="247" mass="28102">MAEPKWSFMLRILKRNPDRVPMERLAEYLRVFAELLGTENRPVFKGIKKESTGIRALVADDCVDKVNQRLKLVRTEDDSRPARVAAELEAMLGVDGIREAELLDANREVVHRFHGVQAANEVLHRVWQEGTVDGMVTGLVGADDTMHLHLRAVDGYDVKVLVRSEDLAREVLAHFRKGLVRVCVRGHWIRGDDGWHPETNRCTARSFELLDETPLTAVIAEFSAVENSGWRAVEQPEDLWRELRGVH</sequence>
<dbReference type="RefSeq" id="WP_088485025.1">
    <property type="nucleotide sequence ID" value="NZ_NISI01000009.1"/>
</dbReference>
<organism evidence="1 2">
    <name type="scientific">Roseateles puraquae</name>
    <dbReference type="NCBI Taxonomy" id="431059"/>
    <lineage>
        <taxon>Bacteria</taxon>
        <taxon>Pseudomonadati</taxon>
        <taxon>Pseudomonadota</taxon>
        <taxon>Betaproteobacteria</taxon>
        <taxon>Burkholderiales</taxon>
        <taxon>Sphaerotilaceae</taxon>
        <taxon>Roseateles</taxon>
    </lineage>
</organism>
<keyword evidence="2" id="KW-1185">Reference proteome</keyword>
<dbReference type="Proteomes" id="UP000197446">
    <property type="component" value="Unassembled WGS sequence"/>
</dbReference>
<evidence type="ECO:0000313" key="1">
    <source>
        <dbReference type="EMBL" id="OWR02506.1"/>
    </source>
</evidence>
<evidence type="ECO:0000313" key="2">
    <source>
        <dbReference type="Proteomes" id="UP000197446"/>
    </source>
</evidence>
<reference evidence="1 2" key="1">
    <citation type="journal article" date="2007" name="Int. J. Syst. Evol. Microbiol.">
        <title>Description of Pelomonas aquatica sp. nov. and Pelomonas puraquae sp. nov., isolated from industrial and haemodialysis water.</title>
        <authorList>
            <person name="Gomila M."/>
            <person name="Bowien B."/>
            <person name="Falsen E."/>
            <person name="Moore E.R."/>
            <person name="Lalucat J."/>
        </authorList>
    </citation>
    <scope>NUCLEOTIDE SEQUENCE [LARGE SCALE GENOMIC DNA]</scope>
    <source>
        <strain evidence="1 2">CCUG 52769</strain>
    </source>
</reference>
<dbReference type="OrthoDB" id="7027554at2"/>
<proteinExistence type="predicted"/>
<accession>A0A254N2X4</accession>
<name>A0A254N2X4_9BURK</name>
<protein>
    <submittedName>
        <fullName evidence="1">Uncharacterized protein</fullName>
    </submittedName>
</protein>
<gene>
    <name evidence="1" type="ORF">CDO81_20210</name>
</gene>
<comment type="caution">
    <text evidence="1">The sequence shown here is derived from an EMBL/GenBank/DDBJ whole genome shotgun (WGS) entry which is preliminary data.</text>
</comment>
<dbReference type="EMBL" id="NISI01000009">
    <property type="protein sequence ID" value="OWR02506.1"/>
    <property type="molecule type" value="Genomic_DNA"/>
</dbReference>